<sequence length="367" mass="39611">MNRKIKVLVIDDSAVFREFLARGLSADPELQVVARAENPYDAVDKIERFQPDVITCDIEMPKMDGIEFVRQLLPQHPVPIIVVSSVGRAVFDALSAGAVDFVTKPDLVSGDRIEVFMRTLVQKVKEVSRAKVVRAGGSGMGGDERQDCSERGIRSDRGAAAAQPLKPLADMSTVMNSNFNLNLIAIGASTGGTESIYQLLKQLPPEMPGIVIVQHIPPSFSRLFAERLNAQTQFEVVEGKSGDLVAPGKVIIAPGDHHMIVKRMGERFKVEVYKGEKVNGHCPSVDVLFESVAKSCGAQALGVILTGMGYDGAKGLLGMRRRGAVTIGQDEASSVVYGMPKAAFEVGAVERQLPLSQMPAALSRMVR</sequence>
<dbReference type="SUPFAM" id="SSF52738">
    <property type="entry name" value="Methylesterase CheB, C-terminal domain"/>
    <property type="match status" value="1"/>
</dbReference>
<evidence type="ECO:0000256" key="1">
    <source>
        <dbReference type="ARBA" id="ARBA00022490"/>
    </source>
</evidence>
<comment type="catalytic activity">
    <reaction evidence="6">
        <text>L-glutaminyl-[protein] + H2O = L-glutamyl-[protein] + NH4(+)</text>
        <dbReference type="Rhea" id="RHEA:16441"/>
        <dbReference type="Rhea" id="RHEA-COMP:10207"/>
        <dbReference type="Rhea" id="RHEA-COMP:10208"/>
        <dbReference type="ChEBI" id="CHEBI:15377"/>
        <dbReference type="ChEBI" id="CHEBI:28938"/>
        <dbReference type="ChEBI" id="CHEBI:29973"/>
        <dbReference type="ChEBI" id="CHEBI:30011"/>
        <dbReference type="EC" id="3.5.1.44"/>
    </reaction>
</comment>
<evidence type="ECO:0000256" key="4">
    <source>
        <dbReference type="ARBA" id="ARBA00024867"/>
    </source>
</evidence>
<evidence type="ECO:0000313" key="11">
    <source>
        <dbReference type="EMBL" id="SCZ77838.1"/>
    </source>
</evidence>
<dbReference type="CDD" id="cd16432">
    <property type="entry name" value="CheB_Rec"/>
    <property type="match status" value="1"/>
</dbReference>
<dbReference type="EC" id="3.5.1.44" evidence="6"/>
<feature type="active site" evidence="6 7">
    <location>
        <position position="215"/>
    </location>
</feature>
<dbReference type="GO" id="GO:0000156">
    <property type="term" value="F:phosphorelay response regulator activity"/>
    <property type="evidence" value="ECO:0007669"/>
    <property type="project" value="InterPro"/>
</dbReference>
<dbReference type="InterPro" id="IPR035909">
    <property type="entry name" value="CheB_C"/>
</dbReference>
<comment type="catalytic activity">
    <reaction evidence="5 6">
        <text>[protein]-L-glutamate 5-O-methyl ester + H2O = L-glutamyl-[protein] + methanol + H(+)</text>
        <dbReference type="Rhea" id="RHEA:23236"/>
        <dbReference type="Rhea" id="RHEA-COMP:10208"/>
        <dbReference type="Rhea" id="RHEA-COMP:10311"/>
        <dbReference type="ChEBI" id="CHEBI:15377"/>
        <dbReference type="ChEBI" id="CHEBI:15378"/>
        <dbReference type="ChEBI" id="CHEBI:17790"/>
        <dbReference type="ChEBI" id="CHEBI:29973"/>
        <dbReference type="ChEBI" id="CHEBI:82795"/>
        <dbReference type="EC" id="3.1.1.61"/>
    </reaction>
</comment>
<dbReference type="InterPro" id="IPR001789">
    <property type="entry name" value="Sig_transdc_resp-reg_receiver"/>
</dbReference>
<dbReference type="PROSITE" id="PS50122">
    <property type="entry name" value="CHEB"/>
    <property type="match status" value="1"/>
</dbReference>
<comment type="function">
    <text evidence="4">May play the central regulatory role in sporulation. It may be an element of the effector pathway responsible for the activation of sporulation genes in response to nutritional stress. Spo0A may act in concert with spo0H (a sigma factor) to control the expression of some genes that are critical to the sporulation process.</text>
</comment>
<evidence type="ECO:0000259" key="10">
    <source>
        <dbReference type="PROSITE" id="PS50122"/>
    </source>
</evidence>
<gene>
    <name evidence="6" type="primary">cheB</name>
    <name evidence="11" type="ORF">SAMN03080599_00972</name>
</gene>
<keyword evidence="12" id="KW-1185">Reference proteome</keyword>
<evidence type="ECO:0000256" key="5">
    <source>
        <dbReference type="ARBA" id="ARBA00048267"/>
    </source>
</evidence>
<dbReference type="Gene3D" id="3.40.50.180">
    <property type="entry name" value="Methylesterase CheB, C-terminal domain"/>
    <property type="match status" value="1"/>
</dbReference>
<dbReference type="EMBL" id="FMWL01000003">
    <property type="protein sequence ID" value="SCZ77838.1"/>
    <property type="molecule type" value="Genomic_DNA"/>
</dbReference>
<dbReference type="GO" id="GO:0005737">
    <property type="term" value="C:cytoplasm"/>
    <property type="evidence" value="ECO:0007669"/>
    <property type="project" value="UniProtKB-SubCell"/>
</dbReference>
<dbReference type="GO" id="GO:0008984">
    <property type="term" value="F:protein-glutamate methylesterase activity"/>
    <property type="evidence" value="ECO:0007669"/>
    <property type="project" value="UniProtKB-UniRule"/>
</dbReference>
<dbReference type="Pfam" id="PF00072">
    <property type="entry name" value="Response_reg"/>
    <property type="match status" value="1"/>
</dbReference>
<comment type="domain">
    <text evidence="6">Contains a C-terminal catalytic domain, and an N-terminal region which modulates catalytic activity.</text>
</comment>
<feature type="active site" evidence="6 7">
    <location>
        <position position="311"/>
    </location>
</feature>
<keyword evidence="1 6" id="KW-0963">Cytoplasm</keyword>
<dbReference type="GO" id="GO:0006935">
    <property type="term" value="P:chemotaxis"/>
    <property type="evidence" value="ECO:0007669"/>
    <property type="project" value="UniProtKB-UniRule"/>
</dbReference>
<dbReference type="SUPFAM" id="SSF52172">
    <property type="entry name" value="CheY-like"/>
    <property type="match status" value="1"/>
</dbReference>
<comment type="subcellular location">
    <subcellularLocation>
        <location evidence="6">Cytoplasm</location>
    </subcellularLocation>
</comment>
<comment type="PTM">
    <text evidence="6">Phosphorylated by CheA. Phosphorylation of the N-terminal regulatory domain activates the methylesterase activity.</text>
</comment>
<dbReference type="SMART" id="SM00448">
    <property type="entry name" value="REC"/>
    <property type="match status" value="1"/>
</dbReference>
<organism evidence="11 12">
    <name type="scientific">Acidaminobacter hydrogenoformans DSM 2784</name>
    <dbReference type="NCBI Taxonomy" id="1120920"/>
    <lineage>
        <taxon>Bacteria</taxon>
        <taxon>Bacillati</taxon>
        <taxon>Bacillota</taxon>
        <taxon>Clostridia</taxon>
        <taxon>Peptostreptococcales</taxon>
        <taxon>Acidaminobacteraceae</taxon>
        <taxon>Acidaminobacter</taxon>
    </lineage>
</organism>
<feature type="domain" description="Response regulatory" evidence="9">
    <location>
        <begin position="6"/>
        <end position="119"/>
    </location>
</feature>
<dbReference type="OrthoDB" id="9793421at2"/>
<dbReference type="Proteomes" id="UP000199208">
    <property type="component" value="Unassembled WGS sequence"/>
</dbReference>
<dbReference type="HAMAP" id="MF_00099">
    <property type="entry name" value="CheB_chemtxs"/>
    <property type="match status" value="1"/>
</dbReference>
<proteinExistence type="inferred from homology"/>
<evidence type="ECO:0000256" key="8">
    <source>
        <dbReference type="PROSITE-ProRule" id="PRU00169"/>
    </source>
</evidence>
<name>A0A1G5RVF3_9FIRM</name>
<dbReference type="Pfam" id="PF01339">
    <property type="entry name" value="CheB_methylest"/>
    <property type="match status" value="1"/>
</dbReference>
<dbReference type="AlphaFoldDB" id="A0A1G5RVF3"/>
<comment type="function">
    <text evidence="6">Involved in chemotaxis. Part of a chemotaxis signal transduction system that modulates chemotaxis in response to various stimuli. Catalyzes the demethylation of specific methylglutamate residues introduced into the chemoreceptors (methyl-accepting chemotaxis proteins or MCP) by CheR. Also mediates the irreversible deamidation of specific glutamine residues to glutamic acid.</text>
</comment>
<dbReference type="Gene3D" id="3.40.50.2300">
    <property type="match status" value="1"/>
</dbReference>
<dbReference type="CDD" id="cd17541">
    <property type="entry name" value="REC_CheB-like"/>
    <property type="match status" value="1"/>
</dbReference>
<dbReference type="EC" id="3.1.1.61" evidence="6"/>
<dbReference type="InterPro" id="IPR000673">
    <property type="entry name" value="Sig_transdc_resp-reg_Me-estase"/>
</dbReference>
<dbReference type="PROSITE" id="PS50110">
    <property type="entry name" value="RESPONSE_REGULATORY"/>
    <property type="match status" value="1"/>
</dbReference>
<reference evidence="11 12" key="1">
    <citation type="submission" date="2016-10" db="EMBL/GenBank/DDBJ databases">
        <authorList>
            <person name="de Groot N.N."/>
        </authorList>
    </citation>
    <scope>NUCLEOTIDE SEQUENCE [LARGE SCALE GENOMIC DNA]</scope>
    <source>
        <strain evidence="11 12">DSM 2784</strain>
    </source>
</reference>
<comment type="similarity">
    <text evidence="6">Belongs to the CheB family.</text>
</comment>
<evidence type="ECO:0000256" key="2">
    <source>
        <dbReference type="ARBA" id="ARBA00022500"/>
    </source>
</evidence>
<evidence type="ECO:0000256" key="7">
    <source>
        <dbReference type="PROSITE-ProRule" id="PRU00050"/>
    </source>
</evidence>
<dbReference type="PANTHER" id="PTHR42872">
    <property type="entry name" value="PROTEIN-GLUTAMATE METHYLESTERASE/PROTEIN-GLUTAMINE GLUTAMINASE"/>
    <property type="match status" value="1"/>
</dbReference>
<dbReference type="PANTHER" id="PTHR42872:SF6">
    <property type="entry name" value="PROTEIN-GLUTAMATE METHYLESTERASE_PROTEIN-GLUTAMINE GLUTAMINASE"/>
    <property type="match status" value="1"/>
</dbReference>
<keyword evidence="6 8" id="KW-0597">Phosphoprotein</keyword>
<feature type="active site" evidence="6 7">
    <location>
        <position position="189"/>
    </location>
</feature>
<dbReference type="STRING" id="1120920.SAMN03080599_00972"/>
<accession>A0A1G5RVF3</accession>
<dbReference type="NCBIfam" id="NF001965">
    <property type="entry name" value="PRK00742.1"/>
    <property type="match status" value="1"/>
</dbReference>
<dbReference type="RefSeq" id="WP_092589758.1">
    <property type="nucleotide sequence ID" value="NZ_FMWL01000003.1"/>
</dbReference>
<protein>
    <recommendedName>
        <fullName evidence="6">Protein-glutamate methylesterase/protein-glutamine glutaminase</fullName>
        <ecNumber evidence="6">3.1.1.61</ecNumber>
        <ecNumber evidence="6">3.5.1.44</ecNumber>
    </recommendedName>
</protein>
<evidence type="ECO:0000313" key="12">
    <source>
        <dbReference type="Proteomes" id="UP000199208"/>
    </source>
</evidence>
<keyword evidence="3 6" id="KW-0378">Hydrolase</keyword>
<evidence type="ECO:0000256" key="6">
    <source>
        <dbReference type="HAMAP-Rule" id="MF_00099"/>
    </source>
</evidence>
<dbReference type="NCBIfam" id="NF009206">
    <property type="entry name" value="PRK12555.1"/>
    <property type="match status" value="1"/>
</dbReference>
<dbReference type="InterPro" id="IPR011006">
    <property type="entry name" value="CheY-like_superfamily"/>
</dbReference>
<evidence type="ECO:0000259" key="9">
    <source>
        <dbReference type="PROSITE" id="PS50110"/>
    </source>
</evidence>
<feature type="domain" description="CheB-type methylesterase" evidence="10">
    <location>
        <begin position="183"/>
        <end position="367"/>
    </location>
</feature>
<feature type="modified residue" description="4-aspartylphosphate" evidence="6 8">
    <location>
        <position position="57"/>
    </location>
</feature>
<dbReference type="GO" id="GO:0050568">
    <property type="term" value="F:protein-glutamine glutaminase activity"/>
    <property type="evidence" value="ECO:0007669"/>
    <property type="project" value="UniProtKB-UniRule"/>
</dbReference>
<evidence type="ECO:0000256" key="3">
    <source>
        <dbReference type="ARBA" id="ARBA00022801"/>
    </source>
</evidence>
<dbReference type="InterPro" id="IPR008248">
    <property type="entry name" value="CheB-like"/>
</dbReference>
<dbReference type="PIRSF" id="PIRSF000876">
    <property type="entry name" value="RR_chemtxs_CheB"/>
    <property type="match status" value="1"/>
</dbReference>
<keyword evidence="2 6" id="KW-0145">Chemotaxis</keyword>